<organism evidence="2 3">
    <name type="scientific">Pieris brassicae</name>
    <name type="common">White butterfly</name>
    <name type="synonym">Large white butterfly</name>
    <dbReference type="NCBI Taxonomy" id="7116"/>
    <lineage>
        <taxon>Eukaryota</taxon>
        <taxon>Metazoa</taxon>
        <taxon>Ecdysozoa</taxon>
        <taxon>Arthropoda</taxon>
        <taxon>Hexapoda</taxon>
        <taxon>Insecta</taxon>
        <taxon>Pterygota</taxon>
        <taxon>Neoptera</taxon>
        <taxon>Endopterygota</taxon>
        <taxon>Lepidoptera</taxon>
        <taxon>Glossata</taxon>
        <taxon>Ditrysia</taxon>
        <taxon>Papilionoidea</taxon>
        <taxon>Pieridae</taxon>
        <taxon>Pierinae</taxon>
        <taxon>Pieris</taxon>
    </lineage>
</organism>
<evidence type="ECO:0000313" key="3">
    <source>
        <dbReference type="Proteomes" id="UP001152562"/>
    </source>
</evidence>
<accession>A0A9P0TRC3</accession>
<protein>
    <submittedName>
        <fullName evidence="2">Uncharacterized protein</fullName>
    </submittedName>
</protein>
<evidence type="ECO:0000256" key="1">
    <source>
        <dbReference type="SAM" id="MobiDB-lite"/>
    </source>
</evidence>
<dbReference type="Proteomes" id="UP001152562">
    <property type="component" value="Unassembled WGS sequence"/>
</dbReference>
<evidence type="ECO:0000313" key="2">
    <source>
        <dbReference type="EMBL" id="CAH4033944.1"/>
    </source>
</evidence>
<sequence>MHQHPGASHFPRYRAIDRCSADPVPLRAQDIVTYPLLNAVRRRMADRGKHRVAPVPAPTKKQYAYTPCPRSEEVGTEFALQLLRTHHEEPPTPEKAPPGRSTFGGKSFH</sequence>
<comment type="caution">
    <text evidence="2">The sequence shown here is derived from an EMBL/GenBank/DDBJ whole genome shotgun (WGS) entry which is preliminary data.</text>
</comment>
<keyword evidence="3" id="KW-1185">Reference proteome</keyword>
<proteinExistence type="predicted"/>
<gene>
    <name evidence="2" type="ORF">PIBRA_LOCUS10169</name>
</gene>
<reference evidence="2" key="1">
    <citation type="submission" date="2022-05" db="EMBL/GenBank/DDBJ databases">
        <authorList>
            <person name="Okamura Y."/>
        </authorList>
    </citation>
    <scope>NUCLEOTIDE SEQUENCE</scope>
</reference>
<name>A0A9P0TRC3_PIEBR</name>
<dbReference type="EMBL" id="CALOZG010000035">
    <property type="protein sequence ID" value="CAH4033944.1"/>
    <property type="molecule type" value="Genomic_DNA"/>
</dbReference>
<feature type="region of interest" description="Disordered" evidence="1">
    <location>
        <begin position="46"/>
        <end position="70"/>
    </location>
</feature>
<feature type="region of interest" description="Disordered" evidence="1">
    <location>
        <begin position="85"/>
        <end position="109"/>
    </location>
</feature>
<dbReference type="AlphaFoldDB" id="A0A9P0TRC3"/>